<proteinExistence type="predicted"/>
<gene>
    <name evidence="2" type="ORF">LG45_12050</name>
</gene>
<evidence type="ECO:0000256" key="1">
    <source>
        <dbReference type="SAM" id="SignalP"/>
    </source>
</evidence>
<evidence type="ECO:0000313" key="3">
    <source>
        <dbReference type="Proteomes" id="UP000029554"/>
    </source>
</evidence>
<keyword evidence="1" id="KW-0732">Signal</keyword>
<accession>A0A095ST58</accession>
<dbReference type="STRING" id="1453498.LG45_12050"/>
<dbReference type="AlphaFoldDB" id="A0A095ST58"/>
<feature type="chain" id="PRO_5001917961" evidence="1">
    <location>
        <begin position="19"/>
        <end position="133"/>
    </location>
</feature>
<protein>
    <submittedName>
        <fullName evidence="2">Uncharacterized protein</fullName>
    </submittedName>
</protein>
<keyword evidence="3" id="KW-1185">Reference proteome</keyword>
<sequence>MKIFFLFFTLFCSSYFYAQSGVDQIIADLNNNLRMYNANPQLTKVFINRNENILDILNYQIPLEDVKVYYEVDERIFNGVKIVGNVSFKCEDSCIKENDYDFIKGVAFAFKSKDGAYKFIDLIYKLKKLLLIE</sequence>
<evidence type="ECO:0000313" key="2">
    <source>
        <dbReference type="EMBL" id="KGD67841.1"/>
    </source>
</evidence>
<comment type="caution">
    <text evidence="2">The sequence shown here is derived from an EMBL/GenBank/DDBJ whole genome shotgun (WGS) entry which is preliminary data.</text>
</comment>
<reference evidence="2 3" key="1">
    <citation type="submission" date="2014-09" db="EMBL/GenBank/DDBJ databases">
        <title>Whole Genome Shotgun of Flavobacterium aquatile LMG 4008.</title>
        <authorList>
            <person name="Gale A.N."/>
            <person name="Pipes S.E."/>
            <person name="Newman J.D."/>
        </authorList>
    </citation>
    <scope>NUCLEOTIDE SEQUENCE [LARGE SCALE GENOMIC DNA]</scope>
    <source>
        <strain evidence="2 3">LMG 4008</strain>
    </source>
</reference>
<dbReference type="EMBL" id="JRHH01000004">
    <property type="protein sequence ID" value="KGD67841.1"/>
    <property type="molecule type" value="Genomic_DNA"/>
</dbReference>
<dbReference type="RefSeq" id="WP_035127409.1">
    <property type="nucleotide sequence ID" value="NZ_JRHH01000004.1"/>
</dbReference>
<feature type="signal peptide" evidence="1">
    <location>
        <begin position="1"/>
        <end position="18"/>
    </location>
</feature>
<name>A0A095ST58_9FLAO</name>
<organism evidence="2 3">
    <name type="scientific">Flavobacterium aquatile LMG 4008 = ATCC 11947</name>
    <dbReference type="NCBI Taxonomy" id="1453498"/>
    <lineage>
        <taxon>Bacteria</taxon>
        <taxon>Pseudomonadati</taxon>
        <taxon>Bacteroidota</taxon>
        <taxon>Flavobacteriia</taxon>
        <taxon>Flavobacteriales</taxon>
        <taxon>Flavobacteriaceae</taxon>
        <taxon>Flavobacterium</taxon>
    </lineage>
</organism>
<dbReference type="Proteomes" id="UP000029554">
    <property type="component" value="Unassembled WGS sequence"/>
</dbReference>